<name>A0A641SBH0_BACOV</name>
<feature type="non-terminal residue" evidence="1">
    <location>
        <position position="1"/>
    </location>
</feature>
<reference evidence="1" key="1">
    <citation type="journal article" date="2019" name="Nat. Med.">
        <title>A library of human gut bacterial isolates paired with longitudinal multiomics data enables mechanistic microbiome research.</title>
        <authorList>
            <person name="Poyet M."/>
            <person name="Groussin M."/>
            <person name="Gibbons S.M."/>
            <person name="Avila-Pacheco J."/>
            <person name="Jiang X."/>
            <person name="Kearney S.M."/>
            <person name="Perrotta A.R."/>
            <person name="Berdy B."/>
            <person name="Zhao S."/>
            <person name="Lieberman T.D."/>
            <person name="Swanson P.K."/>
            <person name="Smith M."/>
            <person name="Roesemann S."/>
            <person name="Alexander J.E."/>
            <person name="Rich S.A."/>
            <person name="Livny J."/>
            <person name="Vlamakis H."/>
            <person name="Clish C."/>
            <person name="Bullock K."/>
            <person name="Deik A."/>
            <person name="Scott J."/>
            <person name="Pierce K.A."/>
            <person name="Xavier R.J."/>
            <person name="Alm E.J."/>
        </authorList>
    </citation>
    <scope>NUCLEOTIDE SEQUENCE</scope>
    <source>
        <strain evidence="1">BIOML-A147</strain>
    </source>
</reference>
<dbReference type="InterPro" id="IPR013783">
    <property type="entry name" value="Ig-like_fold"/>
</dbReference>
<dbReference type="AlphaFoldDB" id="A0A641SBH0"/>
<dbReference type="Gene3D" id="2.60.40.10">
    <property type="entry name" value="Immunoglobulins"/>
    <property type="match status" value="1"/>
</dbReference>
<accession>A0A641SBH0</accession>
<proteinExistence type="predicted"/>
<gene>
    <name evidence="1" type="ORF">F3D60_01995</name>
</gene>
<comment type="caution">
    <text evidence="1">The sequence shown here is derived from an EMBL/GenBank/DDBJ whole genome shotgun (WGS) entry which is preliminary data.</text>
</comment>
<evidence type="ECO:0000313" key="1">
    <source>
        <dbReference type="EMBL" id="KAA4036227.1"/>
    </source>
</evidence>
<sequence>DAQGNVLDLSKRKTEYQYKDRQTGKEVSGTCQATITKEEADKYTYENMIPGNDGWNPRIMMEKLGSPRSLVYQQGTLKWNPVKNAIGYIVYDGEQILGTTTDTSFPVSEVNYALKVSAVNQYGTQGKKGVL</sequence>
<dbReference type="EMBL" id="VWKO01000006">
    <property type="protein sequence ID" value="KAA4036227.1"/>
    <property type="molecule type" value="Genomic_DNA"/>
</dbReference>
<organism evidence="1">
    <name type="scientific">Bacteroides ovatus</name>
    <dbReference type="NCBI Taxonomy" id="28116"/>
    <lineage>
        <taxon>Bacteria</taxon>
        <taxon>Pseudomonadati</taxon>
        <taxon>Bacteroidota</taxon>
        <taxon>Bacteroidia</taxon>
        <taxon>Bacteroidales</taxon>
        <taxon>Bacteroidaceae</taxon>
        <taxon>Bacteroides</taxon>
    </lineage>
</organism>
<protein>
    <submittedName>
        <fullName evidence="1">Pectin esterase</fullName>
    </submittedName>
</protein>